<evidence type="ECO:0000256" key="7">
    <source>
        <dbReference type="ARBA" id="ARBA00046456"/>
    </source>
</evidence>
<feature type="region of interest" description="Disordered" evidence="8">
    <location>
        <begin position="35"/>
        <end position="123"/>
    </location>
</feature>
<proteinExistence type="inferred from homology"/>
<keyword evidence="10" id="KW-1185">Reference proteome</keyword>
<organism evidence="9 10">
    <name type="scientific">Fukomys damarensis</name>
    <name type="common">Damaraland mole rat</name>
    <name type="synonym">Cryptomys damarensis</name>
    <dbReference type="NCBI Taxonomy" id="885580"/>
    <lineage>
        <taxon>Eukaryota</taxon>
        <taxon>Metazoa</taxon>
        <taxon>Chordata</taxon>
        <taxon>Craniata</taxon>
        <taxon>Vertebrata</taxon>
        <taxon>Euteleostomi</taxon>
        <taxon>Mammalia</taxon>
        <taxon>Eutheria</taxon>
        <taxon>Euarchontoglires</taxon>
        <taxon>Glires</taxon>
        <taxon>Rodentia</taxon>
        <taxon>Hystricomorpha</taxon>
        <taxon>Bathyergidae</taxon>
        <taxon>Fukomys</taxon>
    </lineage>
</organism>
<name>A0A091DNZ3_FUKDA</name>
<evidence type="ECO:0000256" key="1">
    <source>
        <dbReference type="ARBA" id="ARBA00004123"/>
    </source>
</evidence>
<comment type="similarity">
    <text evidence="2">Belongs to the HMGN family.</text>
</comment>
<dbReference type="AlphaFoldDB" id="A0A091DNZ3"/>
<dbReference type="GO" id="GO:0000785">
    <property type="term" value="C:chromatin"/>
    <property type="evidence" value="ECO:0007669"/>
    <property type="project" value="InterPro"/>
</dbReference>
<comment type="subunit">
    <text evidence="7">Interacts with the ligand binding domain of the thyroid receptor (TR) (in vitro). Requires the presence of thyroid hormone for its interaction. Interacts with transcriptional regulator SEHBP. Interacts with nucleosomes.</text>
</comment>
<protein>
    <recommendedName>
        <fullName evidence="3">High mobility group nucleosome-binding domain-containing protein 3</fullName>
    </recommendedName>
</protein>
<evidence type="ECO:0000256" key="6">
    <source>
        <dbReference type="ARBA" id="ARBA00025168"/>
    </source>
</evidence>
<evidence type="ECO:0000256" key="4">
    <source>
        <dbReference type="ARBA" id="ARBA00023125"/>
    </source>
</evidence>
<evidence type="ECO:0000256" key="2">
    <source>
        <dbReference type="ARBA" id="ARBA00007696"/>
    </source>
</evidence>
<dbReference type="EMBL" id="KN122054">
    <property type="protein sequence ID" value="KFO33854.1"/>
    <property type="molecule type" value="Genomic_DNA"/>
</dbReference>
<evidence type="ECO:0000313" key="9">
    <source>
        <dbReference type="EMBL" id="KFO33854.1"/>
    </source>
</evidence>
<accession>A0A091DNZ3</accession>
<gene>
    <name evidence="9" type="ORF">H920_04848</name>
</gene>
<comment type="function">
    <text evidence="6">Binds to nucleosomes, regulating chromatin structure and consequently, chromatin-dependent processes such as transcription, DNA replication and DNA repair. Affects both insulin and glucagon levels and modulates the expression of pancreatic genes involved in insulin secretion. Regulates the expression of the glucose transporter SLC2A2 by binding specifically to its promoter region and recruiting PDX1 and additional transcription factors. Regulates the expression of SLC6A9, a glycine transporter which regulates the glycine concentration in synaptic junctions in the central nervous system, by binding to its transcription start site. May play a role in ocular development and astrocyte function.</text>
</comment>
<dbReference type="GO" id="GO:0005634">
    <property type="term" value="C:nucleus"/>
    <property type="evidence" value="ECO:0007669"/>
    <property type="project" value="UniProtKB-SubCell"/>
</dbReference>
<evidence type="ECO:0000256" key="3">
    <source>
        <dbReference type="ARBA" id="ARBA00022145"/>
    </source>
</evidence>
<sequence length="123" mass="13546">MAVIKSAITVEVASRSPQSQPVTLLSTDLTVIMQKRKSSEDKDGSKVTKQEPSRSSARLSIRPAPSKPEPKPRKTSTKKEPRAEVNRGAKGQKEEKEEAGKEGTTRSENVETRAEEALKMICR</sequence>
<reference evidence="9 10" key="1">
    <citation type="submission" date="2013-11" db="EMBL/GenBank/DDBJ databases">
        <title>The Damaraland mole rat (Fukomys damarensis) genome and evolution of African mole rats.</title>
        <authorList>
            <person name="Gladyshev V.N."/>
            <person name="Fang X."/>
        </authorList>
    </citation>
    <scope>NUCLEOTIDE SEQUENCE [LARGE SCALE GENOMIC DNA]</scope>
    <source>
        <tissue evidence="9">Liver</tissue>
    </source>
</reference>
<dbReference type="SMART" id="SM00527">
    <property type="entry name" value="HMG17"/>
    <property type="match status" value="1"/>
</dbReference>
<keyword evidence="5" id="KW-0539">Nucleus</keyword>
<evidence type="ECO:0000256" key="5">
    <source>
        <dbReference type="ARBA" id="ARBA00023242"/>
    </source>
</evidence>
<dbReference type="PRINTS" id="PR00925">
    <property type="entry name" value="NONHISHMG17"/>
</dbReference>
<dbReference type="STRING" id="885580.ENSFDAP00000008533"/>
<dbReference type="PANTHER" id="PTHR23087">
    <property type="entry name" value="NONHISTONE CHROMOSOMAL PROTEIN HMG"/>
    <property type="match status" value="1"/>
</dbReference>
<dbReference type="PANTHER" id="PTHR23087:SF2">
    <property type="entry name" value="HIGH MOBILITY GROUP NUCLEOSOME-BINDING DOMAIN-CONTAINING PROTEIN 3"/>
    <property type="match status" value="1"/>
</dbReference>
<dbReference type="GO" id="GO:0006325">
    <property type="term" value="P:chromatin organization"/>
    <property type="evidence" value="ECO:0007669"/>
    <property type="project" value="TreeGrafter"/>
</dbReference>
<dbReference type="GO" id="GO:0031492">
    <property type="term" value="F:nucleosomal DNA binding"/>
    <property type="evidence" value="ECO:0007669"/>
    <property type="project" value="InterPro"/>
</dbReference>
<dbReference type="Pfam" id="PF01101">
    <property type="entry name" value="HMG14_17"/>
    <property type="match status" value="1"/>
</dbReference>
<dbReference type="Proteomes" id="UP000028990">
    <property type="component" value="Unassembled WGS sequence"/>
</dbReference>
<dbReference type="InterPro" id="IPR000079">
    <property type="entry name" value="HMGN_fam"/>
</dbReference>
<evidence type="ECO:0000256" key="8">
    <source>
        <dbReference type="SAM" id="MobiDB-lite"/>
    </source>
</evidence>
<feature type="compositionally biased region" description="Basic and acidic residues" evidence="8">
    <location>
        <begin position="37"/>
        <end position="52"/>
    </location>
</feature>
<evidence type="ECO:0000313" key="10">
    <source>
        <dbReference type="Proteomes" id="UP000028990"/>
    </source>
</evidence>
<feature type="compositionally biased region" description="Basic and acidic residues" evidence="8">
    <location>
        <begin position="68"/>
        <end position="123"/>
    </location>
</feature>
<keyword evidence="4" id="KW-0238">DNA-binding</keyword>
<comment type="subcellular location">
    <subcellularLocation>
        <location evidence="1">Nucleus</location>
    </subcellularLocation>
</comment>